<dbReference type="GO" id="GO:0016279">
    <property type="term" value="F:protein-lysine N-methyltransferase activity"/>
    <property type="evidence" value="ECO:0007669"/>
    <property type="project" value="RHEA"/>
</dbReference>
<feature type="binding site" evidence="6">
    <location>
        <position position="215"/>
    </location>
    <ligand>
        <name>S-adenosyl-L-methionine</name>
        <dbReference type="ChEBI" id="CHEBI:59789"/>
    </ligand>
</feature>
<dbReference type="RefSeq" id="WP_013444045.1">
    <property type="nucleotide sequence ID" value="NC_014734.1"/>
</dbReference>
<evidence type="ECO:0000256" key="2">
    <source>
        <dbReference type="ARBA" id="ARBA00022490"/>
    </source>
</evidence>
<keyword evidence="4 6" id="KW-0808">Transferase</keyword>
<keyword evidence="8" id="KW-1185">Reference proteome</keyword>
<dbReference type="InterPro" id="IPR050078">
    <property type="entry name" value="Ribosomal_L11_MeTrfase_PrmA"/>
</dbReference>
<comment type="function">
    <text evidence="6">Methylates ribosomal protein L11.</text>
</comment>
<dbReference type="Proteomes" id="UP000008718">
    <property type="component" value="Chromosome"/>
</dbReference>
<dbReference type="KEGG" id="ppn:Palpr_0517"/>
<feature type="binding site" evidence="6">
    <location>
        <position position="151"/>
    </location>
    <ligand>
        <name>S-adenosyl-L-methionine</name>
        <dbReference type="ChEBI" id="CHEBI:59789"/>
    </ligand>
</feature>
<comment type="subcellular location">
    <subcellularLocation>
        <location evidence="6">Cytoplasm</location>
    </subcellularLocation>
</comment>
<dbReference type="EMBL" id="CP002345">
    <property type="protein sequence ID" value="ADQ78676.1"/>
    <property type="molecule type" value="Genomic_DNA"/>
</dbReference>
<dbReference type="STRING" id="694427.Palpr_0517"/>
<feature type="binding site" evidence="6">
    <location>
        <position position="173"/>
    </location>
    <ligand>
        <name>S-adenosyl-L-methionine</name>
        <dbReference type="ChEBI" id="CHEBI:59789"/>
    </ligand>
</feature>
<feature type="binding site" evidence="6">
    <location>
        <position position="130"/>
    </location>
    <ligand>
        <name>S-adenosyl-L-methionine</name>
        <dbReference type="ChEBI" id="CHEBI:59789"/>
    </ligand>
</feature>
<dbReference type="Pfam" id="PF06325">
    <property type="entry name" value="PrmA"/>
    <property type="match status" value="1"/>
</dbReference>
<dbReference type="HAMAP" id="MF_00735">
    <property type="entry name" value="Methyltr_PrmA"/>
    <property type="match status" value="1"/>
</dbReference>
<gene>
    <name evidence="6" type="primary">prmA</name>
    <name evidence="7" type="ordered locus">Palpr_0517</name>
</gene>
<evidence type="ECO:0000256" key="5">
    <source>
        <dbReference type="ARBA" id="ARBA00022691"/>
    </source>
</evidence>
<dbReference type="PANTHER" id="PTHR43648:SF1">
    <property type="entry name" value="ELECTRON TRANSFER FLAVOPROTEIN BETA SUBUNIT LYSINE METHYLTRANSFERASE"/>
    <property type="match status" value="1"/>
</dbReference>
<reference key="1">
    <citation type="submission" date="2010-11" db="EMBL/GenBank/DDBJ databases">
        <title>The complete genome of Paludibacter propionicigenes DSM 17365.</title>
        <authorList>
            <consortium name="US DOE Joint Genome Institute (JGI-PGF)"/>
            <person name="Lucas S."/>
            <person name="Copeland A."/>
            <person name="Lapidus A."/>
            <person name="Bruce D."/>
            <person name="Goodwin L."/>
            <person name="Pitluck S."/>
            <person name="Kyrpides N."/>
            <person name="Mavromatis K."/>
            <person name="Ivanova N."/>
            <person name="Munk A.C."/>
            <person name="Brettin T."/>
            <person name="Detter J.C."/>
            <person name="Han C."/>
            <person name="Tapia R."/>
            <person name="Land M."/>
            <person name="Hauser L."/>
            <person name="Markowitz V."/>
            <person name="Cheng J.-F."/>
            <person name="Hugenholtz P."/>
            <person name="Woyke T."/>
            <person name="Wu D."/>
            <person name="Gronow S."/>
            <person name="Wellnitz S."/>
            <person name="Brambilla E."/>
            <person name="Klenk H.-P."/>
            <person name="Eisen J.A."/>
        </authorList>
    </citation>
    <scope>NUCLEOTIDE SEQUENCE</scope>
    <source>
        <strain>WB4</strain>
    </source>
</reference>
<evidence type="ECO:0000256" key="1">
    <source>
        <dbReference type="ARBA" id="ARBA00009741"/>
    </source>
</evidence>
<evidence type="ECO:0000256" key="6">
    <source>
        <dbReference type="HAMAP-Rule" id="MF_00735"/>
    </source>
</evidence>
<evidence type="ECO:0000313" key="8">
    <source>
        <dbReference type="Proteomes" id="UP000008718"/>
    </source>
</evidence>
<evidence type="ECO:0000256" key="3">
    <source>
        <dbReference type="ARBA" id="ARBA00022603"/>
    </source>
</evidence>
<dbReference type="CDD" id="cd02440">
    <property type="entry name" value="AdoMet_MTases"/>
    <property type="match status" value="1"/>
</dbReference>
<dbReference type="InterPro" id="IPR029063">
    <property type="entry name" value="SAM-dependent_MTases_sf"/>
</dbReference>
<dbReference type="GO" id="GO:0005737">
    <property type="term" value="C:cytoplasm"/>
    <property type="evidence" value="ECO:0007669"/>
    <property type="project" value="UniProtKB-SubCell"/>
</dbReference>
<keyword evidence="5 6" id="KW-0949">S-adenosyl-L-methionine</keyword>
<sequence length="279" mass="31358">MDYVEVRFFIEPYEEYISDVLAAELGEIGFNSFVPAEKSLDAYAPKNIFDEAKVKSLLSDFPFEASIEYQITQIESKNWNEEWEKHYFEPIVIGSDCVIHSSFHKDVPKAKYDIVIDPKMAFGTGHHETTSLVIGQLLEMNLEGKTVLDMGCGTAVLAILAAMRGASQLLAIDIDTWCTDNSLENIEINKITGIEVKLGGAELLEGLHFDIILANINRNILLADMQQYASCLSAEGELYMSGFYVEDIPLIEAEANRNGLKLIDYKEKNKWVVVKTIKE</sequence>
<accession>E4T1T2</accession>
<evidence type="ECO:0000256" key="4">
    <source>
        <dbReference type="ARBA" id="ARBA00022679"/>
    </source>
</evidence>
<dbReference type="PANTHER" id="PTHR43648">
    <property type="entry name" value="ELECTRON TRANSFER FLAVOPROTEIN BETA SUBUNIT LYSINE METHYLTRANSFERASE"/>
    <property type="match status" value="1"/>
</dbReference>
<dbReference type="NCBIfam" id="NF001785">
    <property type="entry name" value="PRK00517.2-2"/>
    <property type="match status" value="1"/>
</dbReference>
<name>E4T1T2_PALPW</name>
<dbReference type="EC" id="2.1.1.-" evidence="6"/>
<comment type="similarity">
    <text evidence="1 6">Belongs to the methyltransferase superfamily. PrmA family.</text>
</comment>
<dbReference type="GO" id="GO:0005840">
    <property type="term" value="C:ribosome"/>
    <property type="evidence" value="ECO:0007669"/>
    <property type="project" value="UniProtKB-KW"/>
</dbReference>
<dbReference type="SUPFAM" id="SSF53335">
    <property type="entry name" value="S-adenosyl-L-methionine-dependent methyltransferases"/>
    <property type="match status" value="1"/>
</dbReference>
<organism evidence="7 8">
    <name type="scientific">Paludibacter propionicigenes (strain DSM 17365 / JCM 13257 / WB4)</name>
    <dbReference type="NCBI Taxonomy" id="694427"/>
    <lineage>
        <taxon>Bacteria</taxon>
        <taxon>Pseudomonadati</taxon>
        <taxon>Bacteroidota</taxon>
        <taxon>Bacteroidia</taxon>
        <taxon>Bacteroidales</taxon>
        <taxon>Paludibacteraceae</taxon>
        <taxon>Paludibacter</taxon>
    </lineage>
</organism>
<dbReference type="AlphaFoldDB" id="E4T1T2"/>
<dbReference type="HOGENOM" id="CLU_049382_0_0_10"/>
<keyword evidence="2 6" id="KW-0963">Cytoplasm</keyword>
<keyword evidence="7" id="KW-0687">Ribonucleoprotein</keyword>
<evidence type="ECO:0000313" key="7">
    <source>
        <dbReference type="EMBL" id="ADQ78676.1"/>
    </source>
</evidence>
<dbReference type="OrthoDB" id="9785995at2"/>
<dbReference type="Gene3D" id="3.40.50.150">
    <property type="entry name" value="Vaccinia Virus protein VP39"/>
    <property type="match status" value="1"/>
</dbReference>
<dbReference type="InterPro" id="IPR004498">
    <property type="entry name" value="Ribosomal_PrmA_MeTrfase"/>
</dbReference>
<protein>
    <recommendedName>
        <fullName evidence="6">Ribosomal protein L11 methyltransferase</fullName>
        <shortName evidence="6">L11 Mtase</shortName>
        <ecNumber evidence="6">2.1.1.-</ecNumber>
    </recommendedName>
</protein>
<proteinExistence type="inferred from homology"/>
<dbReference type="eggNOG" id="COG2264">
    <property type="taxonomic scope" value="Bacteria"/>
</dbReference>
<comment type="catalytic activity">
    <reaction evidence="6">
        <text>L-lysyl-[protein] + 3 S-adenosyl-L-methionine = N(6),N(6),N(6)-trimethyl-L-lysyl-[protein] + 3 S-adenosyl-L-homocysteine + 3 H(+)</text>
        <dbReference type="Rhea" id="RHEA:54192"/>
        <dbReference type="Rhea" id="RHEA-COMP:9752"/>
        <dbReference type="Rhea" id="RHEA-COMP:13826"/>
        <dbReference type="ChEBI" id="CHEBI:15378"/>
        <dbReference type="ChEBI" id="CHEBI:29969"/>
        <dbReference type="ChEBI" id="CHEBI:57856"/>
        <dbReference type="ChEBI" id="CHEBI:59789"/>
        <dbReference type="ChEBI" id="CHEBI:61961"/>
    </reaction>
</comment>
<keyword evidence="3 6" id="KW-0489">Methyltransferase</keyword>
<dbReference type="GO" id="GO:0032259">
    <property type="term" value="P:methylation"/>
    <property type="evidence" value="ECO:0007669"/>
    <property type="project" value="UniProtKB-KW"/>
</dbReference>
<reference evidence="7 8" key="2">
    <citation type="journal article" date="2011" name="Stand. Genomic Sci.">
        <title>Complete genome sequence of Paludibacter propionicigenes type strain (WB4).</title>
        <authorList>
            <person name="Gronow S."/>
            <person name="Munk C."/>
            <person name="Lapidus A."/>
            <person name="Nolan M."/>
            <person name="Lucas S."/>
            <person name="Hammon N."/>
            <person name="Deshpande S."/>
            <person name="Cheng J.F."/>
            <person name="Tapia R."/>
            <person name="Han C."/>
            <person name="Goodwin L."/>
            <person name="Pitluck S."/>
            <person name="Liolios K."/>
            <person name="Ivanova N."/>
            <person name="Mavromatis K."/>
            <person name="Mikhailova N."/>
            <person name="Pati A."/>
            <person name="Chen A."/>
            <person name="Palaniappan K."/>
            <person name="Land M."/>
            <person name="Hauser L."/>
            <person name="Chang Y.J."/>
            <person name="Jeffries C.D."/>
            <person name="Brambilla E."/>
            <person name="Rohde M."/>
            <person name="Goker M."/>
            <person name="Detter J.C."/>
            <person name="Woyke T."/>
            <person name="Bristow J."/>
            <person name="Eisen J.A."/>
            <person name="Markowitz V."/>
            <person name="Hugenholtz P."/>
            <person name="Kyrpides N.C."/>
            <person name="Klenk H.P."/>
        </authorList>
    </citation>
    <scope>NUCLEOTIDE SEQUENCE [LARGE SCALE GENOMIC DNA]</scope>
    <source>
        <strain evidence="8">DSM 17365 / JCM 13257 / WB4</strain>
    </source>
</reference>
<keyword evidence="7" id="KW-0689">Ribosomal protein</keyword>